<evidence type="ECO:0000259" key="11">
    <source>
        <dbReference type="PROSITE" id="PS51012"/>
    </source>
</evidence>
<evidence type="ECO:0000256" key="6">
    <source>
        <dbReference type="ARBA" id="ARBA00022692"/>
    </source>
</evidence>
<keyword evidence="13" id="KW-1185">Reference proteome</keyword>
<dbReference type="PANTHER" id="PTHR30413">
    <property type="entry name" value="INNER MEMBRANE TRANSPORT PERMEASE"/>
    <property type="match status" value="1"/>
</dbReference>
<keyword evidence="6 9" id="KW-0812">Transmembrane</keyword>
<dbReference type="RefSeq" id="WP_157344400.1">
    <property type="nucleotide sequence ID" value="NZ_WSEK01000004.1"/>
</dbReference>
<protein>
    <recommendedName>
        <fullName evidence="9">Transport permease protein</fullName>
    </recommendedName>
</protein>
<feature type="transmembrane region" description="Helical" evidence="9">
    <location>
        <begin position="281"/>
        <end position="303"/>
    </location>
</feature>
<dbReference type="Proteomes" id="UP000473525">
    <property type="component" value="Unassembled WGS sequence"/>
</dbReference>
<evidence type="ECO:0000256" key="8">
    <source>
        <dbReference type="ARBA" id="ARBA00023136"/>
    </source>
</evidence>
<feature type="transmembrane region" description="Helical" evidence="9">
    <location>
        <begin position="244"/>
        <end position="261"/>
    </location>
</feature>
<feature type="transmembrane region" description="Helical" evidence="9">
    <location>
        <begin position="75"/>
        <end position="95"/>
    </location>
</feature>
<feature type="transmembrane region" description="Helical" evidence="9">
    <location>
        <begin position="182"/>
        <end position="207"/>
    </location>
</feature>
<feature type="domain" description="ABC transmembrane type-2" evidence="11">
    <location>
        <begin position="69"/>
        <end position="306"/>
    </location>
</feature>
<evidence type="ECO:0000313" key="12">
    <source>
        <dbReference type="EMBL" id="MVQ51178.1"/>
    </source>
</evidence>
<keyword evidence="3 9" id="KW-0813">Transport</keyword>
<proteinExistence type="inferred from homology"/>
<keyword evidence="4 9" id="KW-1003">Cell membrane</keyword>
<evidence type="ECO:0000256" key="9">
    <source>
        <dbReference type="RuleBase" id="RU361157"/>
    </source>
</evidence>
<feature type="transmembrane region" description="Helical" evidence="9">
    <location>
        <begin position="102"/>
        <end position="123"/>
    </location>
</feature>
<dbReference type="PROSITE" id="PS51012">
    <property type="entry name" value="ABC_TM2"/>
    <property type="match status" value="1"/>
</dbReference>
<feature type="region of interest" description="Disordered" evidence="10">
    <location>
        <begin position="1"/>
        <end position="22"/>
    </location>
</feature>
<organism evidence="12 13">
    <name type="scientific">Nocardioides agri</name>
    <dbReference type="NCBI Taxonomy" id="2682843"/>
    <lineage>
        <taxon>Bacteria</taxon>
        <taxon>Bacillati</taxon>
        <taxon>Actinomycetota</taxon>
        <taxon>Actinomycetes</taxon>
        <taxon>Propionibacteriales</taxon>
        <taxon>Nocardioidaceae</taxon>
        <taxon>Nocardioides</taxon>
    </lineage>
</organism>
<evidence type="ECO:0000313" key="13">
    <source>
        <dbReference type="Proteomes" id="UP000473525"/>
    </source>
</evidence>
<dbReference type="GO" id="GO:0140359">
    <property type="term" value="F:ABC-type transporter activity"/>
    <property type="evidence" value="ECO:0007669"/>
    <property type="project" value="InterPro"/>
</dbReference>
<dbReference type="InterPro" id="IPR013525">
    <property type="entry name" value="ABC2_TM"/>
</dbReference>
<keyword evidence="8 9" id="KW-0472">Membrane</keyword>
<evidence type="ECO:0000256" key="5">
    <source>
        <dbReference type="ARBA" id="ARBA00022519"/>
    </source>
</evidence>
<accession>A0A6L6XVS9</accession>
<gene>
    <name evidence="12" type="ORF">GON03_18505</name>
</gene>
<dbReference type="InterPro" id="IPR047817">
    <property type="entry name" value="ABC2_TM_bact-type"/>
</dbReference>
<evidence type="ECO:0000256" key="2">
    <source>
        <dbReference type="ARBA" id="ARBA00007783"/>
    </source>
</evidence>
<dbReference type="GO" id="GO:0005886">
    <property type="term" value="C:plasma membrane"/>
    <property type="evidence" value="ECO:0007669"/>
    <property type="project" value="UniProtKB-SubCell"/>
</dbReference>
<comment type="caution">
    <text evidence="12">The sequence shown here is derived from an EMBL/GenBank/DDBJ whole genome shotgun (WGS) entry which is preliminary data.</text>
</comment>
<keyword evidence="5" id="KW-0997">Cell inner membrane</keyword>
<dbReference type="PANTHER" id="PTHR30413:SF8">
    <property type="entry name" value="TRANSPORT PERMEASE PROTEIN"/>
    <property type="match status" value="1"/>
</dbReference>
<comment type="subcellular location">
    <subcellularLocation>
        <location evidence="1">Cell inner membrane</location>
        <topology evidence="1">Multi-pass membrane protein</topology>
    </subcellularLocation>
    <subcellularLocation>
        <location evidence="9">Cell membrane</location>
        <topology evidence="9">Multi-pass membrane protein</topology>
    </subcellularLocation>
</comment>
<dbReference type="Pfam" id="PF01061">
    <property type="entry name" value="ABC2_membrane"/>
    <property type="match status" value="1"/>
</dbReference>
<evidence type="ECO:0000256" key="10">
    <source>
        <dbReference type="SAM" id="MobiDB-lite"/>
    </source>
</evidence>
<evidence type="ECO:0000256" key="3">
    <source>
        <dbReference type="ARBA" id="ARBA00022448"/>
    </source>
</evidence>
<reference evidence="12 13" key="1">
    <citation type="submission" date="2019-12" db="EMBL/GenBank/DDBJ databases">
        <authorList>
            <person name="Huq M.A."/>
        </authorList>
    </citation>
    <scope>NUCLEOTIDE SEQUENCE [LARGE SCALE GENOMIC DNA]</scope>
    <source>
        <strain evidence="12 13">MAH-18</strain>
    </source>
</reference>
<dbReference type="AlphaFoldDB" id="A0A6L6XVS9"/>
<evidence type="ECO:0000256" key="1">
    <source>
        <dbReference type="ARBA" id="ARBA00004429"/>
    </source>
</evidence>
<dbReference type="GO" id="GO:0015920">
    <property type="term" value="P:lipopolysaccharide transport"/>
    <property type="evidence" value="ECO:0007669"/>
    <property type="project" value="TreeGrafter"/>
</dbReference>
<feature type="transmembrane region" description="Helical" evidence="9">
    <location>
        <begin position="143"/>
        <end position="170"/>
    </location>
</feature>
<sequence>MTDVTAPPAGRRRQPPVKTPLEERPIRDVEAPLSSPSATTGLLEVFRRHYLLRLLVRREISARYQGSFLGLLWSYINPLSQFVIYYFVMGVIFGLHQGVENFAIHMFCGIVIVHFFNETFSAGTRSIVRNKSLVQKMAMPREMFPVASMLVSAYHLIPELVILVIVGALLGWTPTMAGMAAMVASLVICMVLGTGLALMFATANVFFRDVGNFVSIITNFVRFGVPMMYPYTMVQDRFGEFAELYLWNPISVAVLLFQEAFWVGTTKDPAATAASNLPADLWSYTAIGILMSLVVLAIGQLVFSRTENRIPERL</sequence>
<name>A0A6L6XVS9_9ACTN</name>
<evidence type="ECO:0000256" key="7">
    <source>
        <dbReference type="ARBA" id="ARBA00022989"/>
    </source>
</evidence>
<keyword evidence="7 9" id="KW-1133">Transmembrane helix</keyword>
<comment type="similarity">
    <text evidence="2 9">Belongs to the ABC-2 integral membrane protein family.</text>
</comment>
<dbReference type="EMBL" id="WSEK01000004">
    <property type="protein sequence ID" value="MVQ51178.1"/>
    <property type="molecule type" value="Genomic_DNA"/>
</dbReference>
<evidence type="ECO:0000256" key="4">
    <source>
        <dbReference type="ARBA" id="ARBA00022475"/>
    </source>
</evidence>